<comment type="caution">
    <text evidence="4">The sequence shown here is derived from an EMBL/GenBank/DDBJ whole genome shotgun (WGS) entry which is preliminary data.</text>
</comment>
<reference evidence="4" key="1">
    <citation type="journal article" date="2020" name="mSystems">
        <title>Genome- and Community-Level Interaction Insights into Carbon Utilization and Element Cycling Functions of Hydrothermarchaeota in Hydrothermal Sediment.</title>
        <authorList>
            <person name="Zhou Z."/>
            <person name="Liu Y."/>
            <person name="Xu W."/>
            <person name="Pan J."/>
            <person name="Luo Z.H."/>
            <person name="Li M."/>
        </authorList>
    </citation>
    <scope>NUCLEOTIDE SEQUENCE [LARGE SCALE GENOMIC DNA]</scope>
    <source>
        <strain evidence="4">SpSt-102</strain>
    </source>
</reference>
<dbReference type="InterPro" id="IPR023296">
    <property type="entry name" value="Glyco_hydro_beta-prop_sf"/>
</dbReference>
<dbReference type="GO" id="GO:0016798">
    <property type="term" value="F:hydrolase activity, acting on glycosyl bonds"/>
    <property type="evidence" value="ECO:0007669"/>
    <property type="project" value="UniProtKB-KW"/>
</dbReference>
<keyword evidence="4" id="KW-0326">Glycosidase</keyword>
<evidence type="ECO:0000256" key="2">
    <source>
        <dbReference type="ARBA" id="ARBA00022679"/>
    </source>
</evidence>
<evidence type="ECO:0000313" key="4">
    <source>
        <dbReference type="EMBL" id="HHS01872.1"/>
    </source>
</evidence>
<dbReference type="PANTHER" id="PTHR34106:SF1">
    <property type="entry name" value="1,4-BETA-MANNOSYL-N-ACETYLGLUCOSAMINE PHOSPHORYLASE"/>
    <property type="match status" value="1"/>
</dbReference>
<protein>
    <submittedName>
        <fullName evidence="4">Glycosidase</fullName>
    </submittedName>
</protein>
<proteinExistence type="inferred from homology"/>
<dbReference type="Pfam" id="PF04041">
    <property type="entry name" value="Glyco_hydro_130"/>
    <property type="match status" value="1"/>
</dbReference>
<gene>
    <name evidence="4" type="ORF">ENL71_05005</name>
</gene>
<keyword evidence="2" id="KW-0808">Transferase</keyword>
<dbReference type="InterPro" id="IPR007184">
    <property type="entry name" value="Mannoside_phosphorylase"/>
</dbReference>
<dbReference type="SUPFAM" id="SSF75005">
    <property type="entry name" value="Arabinanase/levansucrase/invertase"/>
    <property type="match status" value="1"/>
</dbReference>
<dbReference type="EMBL" id="DRUZ01000064">
    <property type="protein sequence ID" value="HHS01872.1"/>
    <property type="molecule type" value="Genomic_DNA"/>
</dbReference>
<comment type="similarity">
    <text evidence="3">Belongs to the glycosyl hydrolase 130 family.</text>
</comment>
<dbReference type="PANTHER" id="PTHR34106">
    <property type="entry name" value="GLYCOSIDASE"/>
    <property type="match status" value="1"/>
</dbReference>
<dbReference type="GO" id="GO:0016757">
    <property type="term" value="F:glycosyltransferase activity"/>
    <property type="evidence" value="ECO:0007669"/>
    <property type="project" value="UniProtKB-KW"/>
</dbReference>
<name>A0A7C5V3M7_9FIRM</name>
<sequence>MDIKIVGQSLPNMPWEERPKGCKDIVWRSKHNPIIKRNQAKDANSIFNSAVVPFKDGFAGVFRVDDRARRMNIRRGFSKDGYNWEIDDEPINFIQQTRDQLVSEYKYDPRVTFIEDRYYITWCNGYHGPTIGVGYTFDFEKFYQIENAFLPYNRNGVLFPRKINGKYAMLSRPSDTGHTAFGDIFYSESPDMIHWGCHRHVMSAGYTPWQSLKIGAGPTPIETSEGWLLIYHGVLLSCNGYVYSFGAALLDLEKPWIVKARTKSYLLSPQEYYECVGDVPNVAFPCATLCDANTGRLAIYYGGADTVVNIAFAYVQDIIELLKRESKE</sequence>
<organism evidence="4">
    <name type="scientific">Caldicellulosiruptor owensensis</name>
    <dbReference type="NCBI Taxonomy" id="55205"/>
    <lineage>
        <taxon>Bacteria</taxon>
        <taxon>Bacillati</taxon>
        <taxon>Bacillota</taxon>
        <taxon>Bacillota incertae sedis</taxon>
        <taxon>Caldicellulosiruptorales</taxon>
        <taxon>Caldicellulosiruptoraceae</taxon>
        <taxon>Caldicellulosiruptor</taxon>
    </lineage>
</organism>
<accession>A0A7C5V3M7</accession>
<dbReference type="Gene3D" id="2.115.10.20">
    <property type="entry name" value="Glycosyl hydrolase domain, family 43"/>
    <property type="match status" value="1"/>
</dbReference>
<evidence type="ECO:0000256" key="3">
    <source>
        <dbReference type="ARBA" id="ARBA00024356"/>
    </source>
</evidence>
<evidence type="ECO:0000256" key="1">
    <source>
        <dbReference type="ARBA" id="ARBA00022676"/>
    </source>
</evidence>
<dbReference type="PIRSF" id="PIRSF016202">
    <property type="entry name" value="PH1107"/>
    <property type="match status" value="1"/>
</dbReference>
<keyword evidence="4" id="KW-0378">Hydrolase</keyword>
<dbReference type="AlphaFoldDB" id="A0A7C5V3M7"/>
<keyword evidence="1" id="KW-0328">Glycosyltransferase</keyword>
<dbReference type="CDD" id="cd08993">
    <property type="entry name" value="GH130"/>
    <property type="match status" value="1"/>
</dbReference>